<sequence>MGIFNRKKKWGNFGGNINIHSDLKKSDIPKIIVEKNIHSLQLFQFPNPKRQTWETLNEFFCKYPDIGLRVLWYECQDLSFYKLIPNIRKFTIATYNIKDYSILKTNTKLKHFGIEETKSKAVDISFIKEFTDLESLYVDGMKKGLENVKHLLNLQTLTFRGVKLDNLDFLTEFTKLQELNLLYGSYKDLNAVSKLNDLKELEISRVRQIPDYQFLRNLMNLEKLCFEGMSEMSILPDLSGLKSLKRIQVDNNSRLNDISSISQIPNLEEFLLFFPENFKASLRKKLTEQAYQIVMESKTIKSTSIWLRVNNEQRENLRKKGVEFWNYSAKFGQSIPLTSEQSEPPLPV</sequence>
<dbReference type="SUPFAM" id="SSF52058">
    <property type="entry name" value="L domain-like"/>
    <property type="match status" value="1"/>
</dbReference>
<dbReference type="Proteomes" id="UP000610931">
    <property type="component" value="Unassembled WGS sequence"/>
</dbReference>
<dbReference type="AlphaFoldDB" id="A0A8J7J059"/>
<accession>A0A8J7J059</accession>
<evidence type="ECO:0000313" key="2">
    <source>
        <dbReference type="Proteomes" id="UP000610931"/>
    </source>
</evidence>
<evidence type="ECO:0000313" key="1">
    <source>
        <dbReference type="EMBL" id="MBJ6369890.1"/>
    </source>
</evidence>
<dbReference type="EMBL" id="JAELVQ010000055">
    <property type="protein sequence ID" value="MBJ6369890.1"/>
    <property type="molecule type" value="Genomic_DNA"/>
</dbReference>
<keyword evidence="2" id="KW-1185">Reference proteome</keyword>
<proteinExistence type="predicted"/>
<comment type="caution">
    <text evidence="1">The sequence shown here is derived from an EMBL/GenBank/DDBJ whole genome shotgun (WGS) entry which is preliminary data.</text>
</comment>
<gene>
    <name evidence="1" type="ORF">JF259_17545</name>
</gene>
<name>A0A8J7J059_9FLAO</name>
<dbReference type="Gene3D" id="3.80.10.10">
    <property type="entry name" value="Ribonuclease Inhibitor"/>
    <property type="match status" value="1"/>
</dbReference>
<evidence type="ECO:0008006" key="3">
    <source>
        <dbReference type="Google" id="ProtNLM"/>
    </source>
</evidence>
<reference evidence="1" key="1">
    <citation type="submission" date="2020-12" db="EMBL/GenBank/DDBJ databases">
        <title>Snuella sp. nov., isolated from sediment in Incheon.</title>
        <authorList>
            <person name="Kim W."/>
        </authorList>
    </citation>
    <scope>NUCLEOTIDE SEQUENCE</scope>
    <source>
        <strain evidence="1">CAU 1569</strain>
    </source>
</reference>
<dbReference type="InterPro" id="IPR032675">
    <property type="entry name" value="LRR_dom_sf"/>
</dbReference>
<dbReference type="RefSeq" id="WP_199117012.1">
    <property type="nucleotide sequence ID" value="NZ_JAELVQ010000055.1"/>
</dbReference>
<organism evidence="1 2">
    <name type="scientific">Snuella sedimenti</name>
    <dbReference type="NCBI Taxonomy" id="2798802"/>
    <lineage>
        <taxon>Bacteria</taxon>
        <taxon>Pseudomonadati</taxon>
        <taxon>Bacteroidota</taxon>
        <taxon>Flavobacteriia</taxon>
        <taxon>Flavobacteriales</taxon>
        <taxon>Flavobacteriaceae</taxon>
        <taxon>Snuella</taxon>
    </lineage>
</organism>
<protein>
    <recommendedName>
        <fullName evidence="3">Leucine-rich repeat domain-containing protein</fullName>
    </recommendedName>
</protein>